<sequence length="316" mass="34680">MADRIARSRFESASKRRSHSFVLCQLARSNACQSCTGDCVGTSNSTGIIMSFLDRSPESIVAHNQVAWDNLAAQDCEWSRPVSPQAIAAARQGDWSVRLIPDDIPDHWLGQVADHDILCLASAGGQQAPILAAAGATVTVLDASEGQLEQDRLVAARDGLALSTIQGDMRDLSIFPDESFDIIFHPISNLYVPDVRPVWTECYRTLRKGGRLLASFYNPVVFVGDRDPKWREQGLIRPIHTMPYADTEDMEANELEAKVARGEALVFGHSLTDQIGGQTEAGFRIAGFREARAPVPRFVIDQYLPTFIATLALKAL</sequence>
<dbReference type="Pfam" id="PF08241">
    <property type="entry name" value="Methyltransf_11"/>
    <property type="match status" value="1"/>
</dbReference>
<dbReference type="GO" id="GO:0032259">
    <property type="term" value="P:methylation"/>
    <property type="evidence" value="ECO:0007669"/>
    <property type="project" value="UniProtKB-KW"/>
</dbReference>
<dbReference type="CDD" id="cd02440">
    <property type="entry name" value="AdoMet_MTases"/>
    <property type="match status" value="1"/>
</dbReference>
<dbReference type="EMBL" id="CP065713">
    <property type="protein sequence ID" value="QPT07514.1"/>
    <property type="molecule type" value="Genomic_DNA"/>
</dbReference>
<dbReference type="Proteomes" id="UP000594836">
    <property type="component" value="Chromosome"/>
</dbReference>
<dbReference type="Gene3D" id="3.40.50.150">
    <property type="entry name" value="Vaccinia Virus protein VP39"/>
    <property type="match status" value="1"/>
</dbReference>
<organism evidence="2 3">
    <name type="scientific">Sphingomonas paucimobilis</name>
    <name type="common">Pseudomonas paucimobilis</name>
    <dbReference type="NCBI Taxonomy" id="13689"/>
    <lineage>
        <taxon>Bacteria</taxon>
        <taxon>Pseudomonadati</taxon>
        <taxon>Pseudomonadota</taxon>
        <taxon>Alphaproteobacteria</taxon>
        <taxon>Sphingomonadales</taxon>
        <taxon>Sphingomonadaceae</taxon>
        <taxon>Sphingomonas</taxon>
    </lineage>
</organism>
<protein>
    <submittedName>
        <fullName evidence="2">Class I SAM-dependent methyltransferase</fullName>
    </submittedName>
</protein>
<dbReference type="AlphaFoldDB" id="A0A7T3E4Q5"/>
<feature type="domain" description="Methyltransferase type 11" evidence="1">
    <location>
        <begin position="119"/>
        <end position="213"/>
    </location>
</feature>
<dbReference type="InterPro" id="IPR013216">
    <property type="entry name" value="Methyltransf_11"/>
</dbReference>
<dbReference type="RefSeq" id="WP_197939097.1">
    <property type="nucleotide sequence ID" value="NZ_AP023323.1"/>
</dbReference>
<reference evidence="2 3" key="1">
    <citation type="submission" date="2020-12" db="EMBL/GenBank/DDBJ databases">
        <title>FDA dAtabase for Regulatory Grade micrObial Sequences (FDA-ARGOS): Supporting development and validation of Infectious Disease Dx tests.</title>
        <authorList>
            <person name="Sproer C."/>
            <person name="Gronow S."/>
            <person name="Severitt S."/>
            <person name="Schroder I."/>
            <person name="Tallon L."/>
            <person name="Sadzewicz L."/>
            <person name="Zhao X."/>
            <person name="Boylan J."/>
            <person name="Ott S."/>
            <person name="Bowen H."/>
            <person name="Vavikolanu K."/>
            <person name="Mehta A."/>
            <person name="Aluvathingal J."/>
            <person name="Nadendla S."/>
            <person name="Lowell S."/>
            <person name="Myers T."/>
            <person name="Yan Y."/>
            <person name="Sichtig H."/>
        </authorList>
    </citation>
    <scope>NUCLEOTIDE SEQUENCE [LARGE SCALE GENOMIC DNA]</scope>
    <source>
        <strain evidence="2 3">FDAARGOS_881</strain>
    </source>
</reference>
<dbReference type="SUPFAM" id="SSF53335">
    <property type="entry name" value="S-adenosyl-L-methionine-dependent methyltransferases"/>
    <property type="match status" value="1"/>
</dbReference>
<gene>
    <name evidence="2" type="ORF">I6G38_11805</name>
</gene>
<keyword evidence="2" id="KW-0808">Transferase</keyword>
<dbReference type="GO" id="GO:0008757">
    <property type="term" value="F:S-adenosylmethionine-dependent methyltransferase activity"/>
    <property type="evidence" value="ECO:0007669"/>
    <property type="project" value="InterPro"/>
</dbReference>
<evidence type="ECO:0000313" key="3">
    <source>
        <dbReference type="Proteomes" id="UP000594836"/>
    </source>
</evidence>
<name>A0A7T3E4Q5_SPHPI</name>
<keyword evidence="2" id="KW-0489">Methyltransferase</keyword>
<evidence type="ECO:0000313" key="2">
    <source>
        <dbReference type="EMBL" id="QPT07514.1"/>
    </source>
</evidence>
<dbReference type="InterPro" id="IPR029063">
    <property type="entry name" value="SAM-dependent_MTases_sf"/>
</dbReference>
<evidence type="ECO:0000259" key="1">
    <source>
        <dbReference type="Pfam" id="PF08241"/>
    </source>
</evidence>
<accession>A0A7T3E4Q5</accession>
<proteinExistence type="predicted"/>